<feature type="region of interest" description="Disordered" evidence="1">
    <location>
        <begin position="1"/>
        <end position="26"/>
    </location>
</feature>
<dbReference type="OrthoDB" id="4177740at2759"/>
<dbReference type="EMBL" id="CABFNQ020000593">
    <property type="protein sequence ID" value="CAH0019857.1"/>
    <property type="molecule type" value="Genomic_DNA"/>
</dbReference>
<protein>
    <submittedName>
        <fullName evidence="2">Uncharacterized protein</fullName>
    </submittedName>
</protein>
<reference evidence="2" key="1">
    <citation type="submission" date="2021-10" db="EMBL/GenBank/DDBJ databases">
        <authorList>
            <person name="Piombo E."/>
        </authorList>
    </citation>
    <scope>NUCLEOTIDE SEQUENCE</scope>
</reference>
<accession>A0A9N9VAB7</accession>
<dbReference type="Proteomes" id="UP000696573">
    <property type="component" value="Unassembled WGS sequence"/>
</dbReference>
<keyword evidence="3" id="KW-1185">Reference proteome</keyword>
<organism evidence="2 3">
    <name type="scientific">Clonostachys rhizophaga</name>
    <dbReference type="NCBI Taxonomy" id="160324"/>
    <lineage>
        <taxon>Eukaryota</taxon>
        <taxon>Fungi</taxon>
        <taxon>Dikarya</taxon>
        <taxon>Ascomycota</taxon>
        <taxon>Pezizomycotina</taxon>
        <taxon>Sordariomycetes</taxon>
        <taxon>Hypocreomycetidae</taxon>
        <taxon>Hypocreales</taxon>
        <taxon>Bionectriaceae</taxon>
        <taxon>Clonostachys</taxon>
    </lineage>
</organism>
<evidence type="ECO:0000256" key="1">
    <source>
        <dbReference type="SAM" id="MobiDB-lite"/>
    </source>
</evidence>
<name>A0A9N9VAB7_9HYPO</name>
<gene>
    <name evidence="2" type="ORF">CRHIZ90672A_00013605</name>
</gene>
<dbReference type="AlphaFoldDB" id="A0A9N9VAB7"/>
<comment type="caution">
    <text evidence="2">The sequence shown here is derived from an EMBL/GenBank/DDBJ whole genome shotgun (WGS) entry which is preliminary data.</text>
</comment>
<evidence type="ECO:0000313" key="2">
    <source>
        <dbReference type="EMBL" id="CAH0019857.1"/>
    </source>
</evidence>
<proteinExistence type="predicted"/>
<sequence length="357" mass="41553">MPSRSRPSRSSRSRTSQRQHQRKYHELKKNDPEYVWRCNQYALVCRLQSEVEERYKMVRYTEADLLALGYKLGAPLDVDDPKPLDLDSRFFVPPTRRQARQALRGYAKRRWASREPMKIPHRATFHGPDAKDKFESNMLWFYGDRSTEAQRNLHYFIQAAMMAEPKAWHWTHNSQPCRKGNPVYMQKAWFNSSGEPVSHEYGWQKWMYSEDDYSNPVSTIPHALGAIYDNIPAKEQQVQKSELYLLLMLIRGQLKQASIWPRHRIIPALAISFHSRFTARIVQAHLENGQVVLRLSRLLNLHTAKRPVDGKIIIKWLGCRPMGDTRMGPPPIIHHDDGDEEFVEDKAGPAQSVAIVS</sequence>
<evidence type="ECO:0000313" key="3">
    <source>
        <dbReference type="Proteomes" id="UP000696573"/>
    </source>
</evidence>